<dbReference type="Pfam" id="PF12874">
    <property type="entry name" value="zf-met"/>
    <property type="match status" value="1"/>
</dbReference>
<protein>
    <recommendedName>
        <fullName evidence="1">USP domain-containing protein</fullName>
    </recommendedName>
</protein>
<dbReference type="GO" id="GO:0004843">
    <property type="term" value="F:cysteine-type deubiquitinase activity"/>
    <property type="evidence" value="ECO:0007669"/>
    <property type="project" value="InterPro"/>
</dbReference>
<dbReference type="STRING" id="675120.N1PHF3"/>
<dbReference type="InterPro" id="IPR038765">
    <property type="entry name" value="Papain-like_cys_pep_sf"/>
</dbReference>
<feature type="domain" description="USP" evidence="1">
    <location>
        <begin position="1"/>
        <end position="239"/>
    </location>
</feature>
<dbReference type="PROSITE" id="PS50235">
    <property type="entry name" value="USP_3"/>
    <property type="match status" value="1"/>
</dbReference>
<dbReference type="GO" id="GO:0016579">
    <property type="term" value="P:protein deubiquitination"/>
    <property type="evidence" value="ECO:0007669"/>
    <property type="project" value="InterPro"/>
</dbReference>
<evidence type="ECO:0000259" key="1">
    <source>
        <dbReference type="PROSITE" id="PS50235"/>
    </source>
</evidence>
<keyword evidence="3" id="KW-1185">Reference proteome</keyword>
<evidence type="ECO:0000313" key="3">
    <source>
        <dbReference type="Proteomes" id="UP000016933"/>
    </source>
</evidence>
<dbReference type="SUPFAM" id="SSF54001">
    <property type="entry name" value="Cysteine proteinases"/>
    <property type="match status" value="1"/>
</dbReference>
<proteinExistence type="predicted"/>
<name>N1PHF3_DOTSN</name>
<accession>N1PHF3</accession>
<evidence type="ECO:0000313" key="2">
    <source>
        <dbReference type="EMBL" id="EME41569.1"/>
    </source>
</evidence>
<dbReference type="Proteomes" id="UP000016933">
    <property type="component" value="Unassembled WGS sequence"/>
</dbReference>
<dbReference type="Pfam" id="PF00443">
    <property type="entry name" value="UCH"/>
    <property type="match status" value="1"/>
</dbReference>
<organism evidence="2 3">
    <name type="scientific">Dothistroma septosporum (strain NZE10 / CBS 128990)</name>
    <name type="common">Red band needle blight fungus</name>
    <name type="synonym">Mycosphaerella pini</name>
    <dbReference type="NCBI Taxonomy" id="675120"/>
    <lineage>
        <taxon>Eukaryota</taxon>
        <taxon>Fungi</taxon>
        <taxon>Dikarya</taxon>
        <taxon>Ascomycota</taxon>
        <taxon>Pezizomycotina</taxon>
        <taxon>Dothideomycetes</taxon>
        <taxon>Dothideomycetidae</taxon>
        <taxon>Mycosphaerellales</taxon>
        <taxon>Mycosphaerellaceae</taxon>
        <taxon>Dothistroma</taxon>
    </lineage>
</organism>
<dbReference type="OrthoDB" id="3848087at2759"/>
<dbReference type="InterPro" id="IPR001394">
    <property type="entry name" value="Peptidase_C19_UCH"/>
</dbReference>
<dbReference type="EMBL" id="KB446542">
    <property type="protein sequence ID" value="EME41569.1"/>
    <property type="molecule type" value="Genomic_DNA"/>
</dbReference>
<sequence>MQHARQLRPLGVVAADQAIANRSRGLQSRLYAQFFLQIATEWQCQQADCDLIGRTISNIKYLELNFIDVEDRHTQKNSLASMLEAWHVDRLEAGNRIFCVSGMDTHAGTQTKVSRITSAPPFFHVRFPRFGEAITIPVDLPEYLDNSPYADAASLPSDQGTPPKLIMEPIYRLSAVNIYYSHGIGPDGQSRGHYVLYTVQDGVWICLDDSCGKQYATAEHPQVAFNNGGVAYFAVYERIRDKTALPFEKTGTHSTGHLLRKGRVDPGAKLVEPLWERPKTGPSFSCHLCNNSFPDDASLANHKPECKLVCNECKLTFTDKKQFEAHIAQCKPPPPETETERWQREERIKIEAKLRQEMEKEYSQKLADAKEKMRREMMGENRTGDAEAVARLRSALEAERERNVTLIGLLQGQVDMLRARNDDIDNQVMHM</sequence>
<gene>
    <name evidence="2" type="ORF">DOTSEDRAFT_73862</name>
</gene>
<dbReference type="AlphaFoldDB" id="N1PHF3"/>
<dbReference type="InterPro" id="IPR028889">
    <property type="entry name" value="USP"/>
</dbReference>
<dbReference type="InterPro" id="IPR013087">
    <property type="entry name" value="Znf_C2H2_type"/>
</dbReference>
<dbReference type="HOGENOM" id="CLU_636197_0_0_1"/>
<dbReference type="Gene3D" id="3.90.70.10">
    <property type="entry name" value="Cysteine proteinases"/>
    <property type="match status" value="1"/>
</dbReference>
<reference evidence="2 3" key="2">
    <citation type="journal article" date="2012" name="PLoS Pathog.">
        <title>Diverse lifestyles and strategies of plant pathogenesis encoded in the genomes of eighteen Dothideomycetes fungi.</title>
        <authorList>
            <person name="Ohm R.A."/>
            <person name="Feau N."/>
            <person name="Henrissat B."/>
            <person name="Schoch C.L."/>
            <person name="Horwitz B.A."/>
            <person name="Barry K.W."/>
            <person name="Condon B.J."/>
            <person name="Copeland A.C."/>
            <person name="Dhillon B."/>
            <person name="Glaser F."/>
            <person name="Hesse C.N."/>
            <person name="Kosti I."/>
            <person name="LaButti K."/>
            <person name="Lindquist E.A."/>
            <person name="Lucas S."/>
            <person name="Salamov A.A."/>
            <person name="Bradshaw R.E."/>
            <person name="Ciuffetti L."/>
            <person name="Hamelin R.C."/>
            <person name="Kema G.H.J."/>
            <person name="Lawrence C."/>
            <person name="Scott J.A."/>
            <person name="Spatafora J.W."/>
            <person name="Turgeon B.G."/>
            <person name="de Wit P.J.G.M."/>
            <person name="Zhong S."/>
            <person name="Goodwin S.B."/>
            <person name="Grigoriev I.V."/>
        </authorList>
    </citation>
    <scope>NUCLEOTIDE SEQUENCE [LARGE SCALE GENOMIC DNA]</scope>
    <source>
        <strain evidence="3">NZE10 / CBS 128990</strain>
    </source>
</reference>
<reference evidence="3" key="1">
    <citation type="journal article" date="2012" name="PLoS Genet.">
        <title>The genomes of the fungal plant pathogens Cladosporium fulvum and Dothistroma septosporum reveal adaptation to different hosts and lifestyles but also signatures of common ancestry.</title>
        <authorList>
            <person name="de Wit P.J.G.M."/>
            <person name="van der Burgt A."/>
            <person name="Oekmen B."/>
            <person name="Stergiopoulos I."/>
            <person name="Abd-Elsalam K.A."/>
            <person name="Aerts A.L."/>
            <person name="Bahkali A.H."/>
            <person name="Beenen H.G."/>
            <person name="Chettri P."/>
            <person name="Cox M.P."/>
            <person name="Datema E."/>
            <person name="de Vries R.P."/>
            <person name="Dhillon B."/>
            <person name="Ganley A.R."/>
            <person name="Griffiths S.A."/>
            <person name="Guo Y."/>
            <person name="Hamelin R.C."/>
            <person name="Henrissat B."/>
            <person name="Kabir M.S."/>
            <person name="Jashni M.K."/>
            <person name="Kema G."/>
            <person name="Klaubauf S."/>
            <person name="Lapidus A."/>
            <person name="Levasseur A."/>
            <person name="Lindquist E."/>
            <person name="Mehrabi R."/>
            <person name="Ohm R.A."/>
            <person name="Owen T.J."/>
            <person name="Salamov A."/>
            <person name="Schwelm A."/>
            <person name="Schijlen E."/>
            <person name="Sun H."/>
            <person name="van den Burg H.A."/>
            <person name="van Ham R.C.H.J."/>
            <person name="Zhang S."/>
            <person name="Goodwin S.B."/>
            <person name="Grigoriev I.V."/>
            <person name="Collemare J."/>
            <person name="Bradshaw R.E."/>
        </authorList>
    </citation>
    <scope>NUCLEOTIDE SEQUENCE [LARGE SCALE GENOMIC DNA]</scope>
    <source>
        <strain evidence="3">NZE10 / CBS 128990</strain>
    </source>
</reference>